<name>A0A1H8LRC9_9SPHI</name>
<protein>
    <recommendedName>
        <fullName evidence="1">F5/8 type C domain-containing protein</fullName>
    </recommendedName>
</protein>
<dbReference type="AlphaFoldDB" id="A0A1H8LRC9"/>
<dbReference type="STRING" id="551995.SAMN05192574_105215"/>
<dbReference type="Pfam" id="PF16323">
    <property type="entry name" value="DUF4959"/>
    <property type="match status" value="1"/>
</dbReference>
<dbReference type="OrthoDB" id="621114at2"/>
<dbReference type="InterPro" id="IPR008979">
    <property type="entry name" value="Galactose-bd-like_sf"/>
</dbReference>
<dbReference type="Pfam" id="PF17166">
    <property type="entry name" value="DUF5126"/>
    <property type="match status" value="1"/>
</dbReference>
<accession>A0A1H8LRC9</accession>
<dbReference type="SUPFAM" id="SSF49785">
    <property type="entry name" value="Galactose-binding domain-like"/>
    <property type="match status" value="1"/>
</dbReference>
<proteinExistence type="predicted"/>
<dbReference type="Gene3D" id="2.60.120.260">
    <property type="entry name" value="Galactose-binding domain-like"/>
    <property type="match status" value="1"/>
</dbReference>
<evidence type="ECO:0000259" key="1">
    <source>
        <dbReference type="PROSITE" id="PS50022"/>
    </source>
</evidence>
<keyword evidence="3" id="KW-1185">Reference proteome</keyword>
<dbReference type="Proteomes" id="UP000198942">
    <property type="component" value="Unassembled WGS sequence"/>
</dbReference>
<dbReference type="RefSeq" id="WP_091212063.1">
    <property type="nucleotide sequence ID" value="NZ_FOCL01000005.1"/>
</dbReference>
<gene>
    <name evidence="2" type="ORF">SAMN05192574_105215</name>
</gene>
<feature type="domain" description="F5/8 type C" evidence="1">
    <location>
        <begin position="217"/>
        <end position="398"/>
    </location>
</feature>
<dbReference type="Pfam" id="PF16391">
    <property type="entry name" value="DUF5000"/>
    <property type="match status" value="1"/>
</dbReference>
<dbReference type="EMBL" id="FOCL01000005">
    <property type="protein sequence ID" value="SEO07671.1"/>
    <property type="molecule type" value="Genomic_DNA"/>
</dbReference>
<dbReference type="PROSITE" id="PS50022">
    <property type="entry name" value="FA58C_3"/>
    <property type="match status" value="1"/>
</dbReference>
<evidence type="ECO:0000313" key="3">
    <source>
        <dbReference type="Proteomes" id="UP000198942"/>
    </source>
</evidence>
<sequence>MKTRVNIILLAAILLFISGMGCKQELLNKPNVINTNAPGPVTNIKAVNSNGKAVLTYSLPSDNDLSYVRAVYETSPGVKKEVIASHYTNTMTLEGFGDTLAHIVKIYAVNSSEIASTPAEVTVDPLTPAFLLAYRSLKVTVTFGGFNVACNNPTNENLSIVTMVDTLGNGTYVKTTALDNIYSNAAVITGAIRGQPALERKFAFVVRDRWLNHSDTTFVTLKPLFEQKLPKNWSNFVLPGDATMLNPGQTDVRNIYNGTLNENWPNVMFTVETASTPQMVTLDLGQAHVLSRMSVNPHIEVGNNYYVRGNLKNFEIWGSNNPNISGALDATWTKLGTFTVIKPSGSAYGTETGADQTLAKAGWPFDFSAGFGAYRYIRIRNLQNWQGSYFMSIDEFTLWGQ</sequence>
<evidence type="ECO:0000313" key="2">
    <source>
        <dbReference type="EMBL" id="SEO07671.1"/>
    </source>
</evidence>
<dbReference type="InterPro" id="IPR032527">
    <property type="entry name" value="DUF4959"/>
</dbReference>
<dbReference type="InterPro" id="IPR032164">
    <property type="entry name" value="DUF5000"/>
</dbReference>
<organism evidence="2 3">
    <name type="scientific">Mucilaginibacter gossypiicola</name>
    <dbReference type="NCBI Taxonomy" id="551995"/>
    <lineage>
        <taxon>Bacteria</taxon>
        <taxon>Pseudomonadati</taxon>
        <taxon>Bacteroidota</taxon>
        <taxon>Sphingobacteriia</taxon>
        <taxon>Sphingobacteriales</taxon>
        <taxon>Sphingobacteriaceae</taxon>
        <taxon>Mucilaginibacter</taxon>
    </lineage>
</organism>
<dbReference type="InterPro" id="IPR033431">
    <property type="entry name" value="DUF5126"/>
</dbReference>
<dbReference type="InterPro" id="IPR000421">
    <property type="entry name" value="FA58C"/>
</dbReference>
<dbReference type="PROSITE" id="PS51257">
    <property type="entry name" value="PROKAR_LIPOPROTEIN"/>
    <property type="match status" value="1"/>
</dbReference>
<reference evidence="3" key="1">
    <citation type="submission" date="2016-10" db="EMBL/GenBank/DDBJ databases">
        <authorList>
            <person name="Varghese N."/>
            <person name="Submissions S."/>
        </authorList>
    </citation>
    <scope>NUCLEOTIDE SEQUENCE [LARGE SCALE GENOMIC DNA]</scope>
    <source>
        <strain evidence="3">Gh-48</strain>
    </source>
</reference>